<protein>
    <submittedName>
        <fullName evidence="1">Uncharacterized protein</fullName>
    </submittedName>
</protein>
<keyword evidence="2" id="KW-1185">Reference proteome</keyword>
<comment type="caution">
    <text evidence="1">The sequence shown here is derived from an EMBL/GenBank/DDBJ whole genome shotgun (WGS) entry which is preliminary data.</text>
</comment>
<dbReference type="EMBL" id="SJPX01000002">
    <property type="protein sequence ID" value="TWU55845.1"/>
    <property type="molecule type" value="Genomic_DNA"/>
</dbReference>
<proteinExistence type="predicted"/>
<accession>A0A5C6F3V5</accession>
<evidence type="ECO:0000313" key="1">
    <source>
        <dbReference type="EMBL" id="TWU55845.1"/>
    </source>
</evidence>
<gene>
    <name evidence="1" type="ORF">Poly59_21480</name>
</gene>
<dbReference type="AlphaFoldDB" id="A0A5C6F3V5"/>
<organism evidence="1 2">
    <name type="scientific">Rubripirellula reticaptiva</name>
    <dbReference type="NCBI Taxonomy" id="2528013"/>
    <lineage>
        <taxon>Bacteria</taxon>
        <taxon>Pseudomonadati</taxon>
        <taxon>Planctomycetota</taxon>
        <taxon>Planctomycetia</taxon>
        <taxon>Pirellulales</taxon>
        <taxon>Pirellulaceae</taxon>
        <taxon>Rubripirellula</taxon>
    </lineage>
</organism>
<evidence type="ECO:0000313" key="2">
    <source>
        <dbReference type="Proteomes" id="UP000317977"/>
    </source>
</evidence>
<sequence length="35" mass="3628">MTKVTESGDCGNSPKNHVVQNIAIALETGKVSEIG</sequence>
<reference evidence="1 2" key="1">
    <citation type="submission" date="2019-02" db="EMBL/GenBank/DDBJ databases">
        <title>Deep-cultivation of Planctomycetes and their phenomic and genomic characterization uncovers novel biology.</title>
        <authorList>
            <person name="Wiegand S."/>
            <person name="Jogler M."/>
            <person name="Boedeker C."/>
            <person name="Pinto D."/>
            <person name="Vollmers J."/>
            <person name="Rivas-Marin E."/>
            <person name="Kohn T."/>
            <person name="Peeters S.H."/>
            <person name="Heuer A."/>
            <person name="Rast P."/>
            <person name="Oberbeckmann S."/>
            <person name="Bunk B."/>
            <person name="Jeske O."/>
            <person name="Meyerdierks A."/>
            <person name="Storesund J.E."/>
            <person name="Kallscheuer N."/>
            <person name="Luecker S."/>
            <person name="Lage O.M."/>
            <person name="Pohl T."/>
            <person name="Merkel B.J."/>
            <person name="Hornburger P."/>
            <person name="Mueller R.-W."/>
            <person name="Bruemmer F."/>
            <person name="Labrenz M."/>
            <person name="Spormann A.M."/>
            <person name="Op Den Camp H."/>
            <person name="Overmann J."/>
            <person name="Amann R."/>
            <person name="Jetten M.S.M."/>
            <person name="Mascher T."/>
            <person name="Medema M.H."/>
            <person name="Devos D.P."/>
            <person name="Kaster A.-K."/>
            <person name="Ovreas L."/>
            <person name="Rohde M."/>
            <person name="Galperin M.Y."/>
            <person name="Jogler C."/>
        </authorList>
    </citation>
    <scope>NUCLEOTIDE SEQUENCE [LARGE SCALE GENOMIC DNA]</scope>
    <source>
        <strain evidence="1 2">Poly59</strain>
    </source>
</reference>
<name>A0A5C6F3V5_9BACT</name>
<dbReference type="Proteomes" id="UP000317977">
    <property type="component" value="Unassembled WGS sequence"/>
</dbReference>